<organism evidence="1 2">
    <name type="scientific">Hirundo rustica rustica</name>
    <dbReference type="NCBI Taxonomy" id="333673"/>
    <lineage>
        <taxon>Eukaryota</taxon>
        <taxon>Metazoa</taxon>
        <taxon>Chordata</taxon>
        <taxon>Craniata</taxon>
        <taxon>Vertebrata</taxon>
        <taxon>Euteleostomi</taxon>
        <taxon>Archelosauria</taxon>
        <taxon>Archosauria</taxon>
        <taxon>Dinosauria</taxon>
        <taxon>Saurischia</taxon>
        <taxon>Theropoda</taxon>
        <taxon>Coelurosauria</taxon>
        <taxon>Aves</taxon>
        <taxon>Neognathae</taxon>
        <taxon>Neoaves</taxon>
        <taxon>Telluraves</taxon>
        <taxon>Australaves</taxon>
        <taxon>Passeriformes</taxon>
        <taxon>Sylvioidea</taxon>
        <taxon>Hirundinidae</taxon>
        <taxon>Hirundo</taxon>
    </lineage>
</organism>
<evidence type="ECO:0000313" key="1">
    <source>
        <dbReference type="EMBL" id="RMC03000.1"/>
    </source>
</evidence>
<name>A0A3M0JW37_HIRRU</name>
<gene>
    <name evidence="1" type="ORF">DUI87_20193</name>
</gene>
<sequence>MFFVSLLDWKDFYPAGGLSLPSLHSRYPEQDKTYHCSKNSRGDDLDIDVILPDWEGILQSLGHPCETQMPPVPILMSIHLRTVGIEVVVEDSVLADSFIENSDHNGLADGRMKAEQSMCLGSCTFKSGLQTDAKSRLHKLKLTHLHEVIGAGSLACSFARNKRLATGLKLLQQHVPVSAFQACETSGRVGFGFWLHHHPPVPSNPNNAQEFLEWWYPPAGPCPWSRWAA</sequence>
<evidence type="ECO:0000313" key="2">
    <source>
        <dbReference type="Proteomes" id="UP000269221"/>
    </source>
</evidence>
<protein>
    <submittedName>
        <fullName evidence="1">Uncharacterized protein</fullName>
    </submittedName>
</protein>
<keyword evidence="2" id="KW-1185">Reference proteome</keyword>
<comment type="caution">
    <text evidence="1">The sequence shown here is derived from an EMBL/GenBank/DDBJ whole genome shotgun (WGS) entry which is preliminary data.</text>
</comment>
<proteinExistence type="predicted"/>
<dbReference type="AlphaFoldDB" id="A0A3M0JW37"/>
<dbReference type="EMBL" id="QRBI01000131">
    <property type="protein sequence ID" value="RMC03000.1"/>
    <property type="molecule type" value="Genomic_DNA"/>
</dbReference>
<dbReference type="Proteomes" id="UP000269221">
    <property type="component" value="Unassembled WGS sequence"/>
</dbReference>
<accession>A0A3M0JW37</accession>
<reference evidence="1 2" key="1">
    <citation type="submission" date="2018-07" db="EMBL/GenBank/DDBJ databases">
        <title>A high quality draft genome assembly of the barn swallow (H. rustica rustica).</title>
        <authorList>
            <person name="Formenti G."/>
            <person name="Chiara M."/>
            <person name="Poveda L."/>
            <person name="Francoijs K.-J."/>
            <person name="Bonisoli-Alquati A."/>
            <person name="Canova L."/>
            <person name="Gianfranceschi L."/>
            <person name="Horner D.S."/>
            <person name="Saino N."/>
        </authorList>
    </citation>
    <scope>NUCLEOTIDE SEQUENCE [LARGE SCALE GENOMIC DNA]</scope>
    <source>
        <strain evidence="1">Chelidonia</strain>
        <tissue evidence="1">Blood</tissue>
    </source>
</reference>